<organism evidence="2 3">
    <name type="scientific">Jimgerdemannia flammicorona</name>
    <dbReference type="NCBI Taxonomy" id="994334"/>
    <lineage>
        <taxon>Eukaryota</taxon>
        <taxon>Fungi</taxon>
        <taxon>Fungi incertae sedis</taxon>
        <taxon>Mucoromycota</taxon>
        <taxon>Mucoromycotina</taxon>
        <taxon>Endogonomycetes</taxon>
        <taxon>Endogonales</taxon>
        <taxon>Endogonaceae</taxon>
        <taxon>Jimgerdemannia</taxon>
    </lineage>
</organism>
<proteinExistence type="predicted"/>
<gene>
    <name evidence="2" type="ORF">BC938DRAFT_483969</name>
</gene>
<evidence type="ECO:0008006" key="4">
    <source>
        <dbReference type="Google" id="ProtNLM"/>
    </source>
</evidence>
<dbReference type="SUPFAM" id="SSF47769">
    <property type="entry name" value="SAM/Pointed domain"/>
    <property type="match status" value="1"/>
</dbReference>
<dbReference type="EMBL" id="RBNJ01009425">
    <property type="protein sequence ID" value="RUS26903.1"/>
    <property type="molecule type" value="Genomic_DNA"/>
</dbReference>
<evidence type="ECO:0000256" key="1">
    <source>
        <dbReference type="SAM" id="MobiDB-lite"/>
    </source>
</evidence>
<dbReference type="AlphaFoldDB" id="A0A433QAU0"/>
<evidence type="ECO:0000313" key="2">
    <source>
        <dbReference type="EMBL" id="RUS26903.1"/>
    </source>
</evidence>
<dbReference type="Proteomes" id="UP000274822">
    <property type="component" value="Unassembled WGS sequence"/>
</dbReference>
<evidence type="ECO:0000313" key="3">
    <source>
        <dbReference type="Proteomes" id="UP000274822"/>
    </source>
</evidence>
<feature type="non-terminal residue" evidence="2">
    <location>
        <position position="1"/>
    </location>
</feature>
<comment type="caution">
    <text evidence="2">The sequence shown here is derived from an EMBL/GenBank/DDBJ whole genome shotgun (WGS) entry which is preliminary data.</text>
</comment>
<protein>
    <recommendedName>
        <fullName evidence="4">SAM domain-containing protein</fullName>
    </recommendedName>
</protein>
<feature type="region of interest" description="Disordered" evidence="1">
    <location>
        <begin position="1"/>
        <end position="33"/>
    </location>
</feature>
<dbReference type="InterPro" id="IPR013761">
    <property type="entry name" value="SAM/pointed_sf"/>
</dbReference>
<name>A0A433QAU0_9FUNG</name>
<dbReference type="Gene3D" id="1.10.150.50">
    <property type="entry name" value="Transcription Factor, Ets-1"/>
    <property type="match status" value="1"/>
</dbReference>
<keyword evidence="3" id="KW-1185">Reference proteome</keyword>
<accession>A0A433QAU0</accession>
<feature type="compositionally biased region" description="Low complexity" evidence="1">
    <location>
        <begin position="23"/>
        <end position="33"/>
    </location>
</feature>
<reference evidence="2 3" key="1">
    <citation type="journal article" date="2018" name="New Phytol.">
        <title>Phylogenomics of Endogonaceae and evolution of mycorrhizas within Mucoromycota.</title>
        <authorList>
            <person name="Chang Y."/>
            <person name="Desiro A."/>
            <person name="Na H."/>
            <person name="Sandor L."/>
            <person name="Lipzen A."/>
            <person name="Clum A."/>
            <person name="Barry K."/>
            <person name="Grigoriev I.V."/>
            <person name="Martin F.M."/>
            <person name="Stajich J.E."/>
            <person name="Smith M.E."/>
            <person name="Bonito G."/>
            <person name="Spatafora J.W."/>
        </authorList>
    </citation>
    <scope>NUCLEOTIDE SEQUENCE [LARGE SCALE GENOMIC DNA]</scope>
    <source>
        <strain evidence="2 3">AD002</strain>
    </source>
</reference>
<sequence>DKGKAKQIMSSPTKTHGDEVEASTSSSGGRLTTGEIMKWNTDRIIQHLTKKFPEEFDEEDFNVLRKEKIKGRVFLGLTKEKLKAYGMAGGPAKVIADCVTELTSMYH</sequence>